<reference evidence="1" key="2">
    <citation type="submission" date="2021-03" db="UniProtKB">
        <authorList>
            <consortium name="EnsemblPlants"/>
        </authorList>
    </citation>
    <scope>IDENTIFICATION</scope>
</reference>
<organism evidence="1 2">
    <name type="scientific">Chenopodium quinoa</name>
    <name type="common">Quinoa</name>
    <dbReference type="NCBI Taxonomy" id="63459"/>
    <lineage>
        <taxon>Eukaryota</taxon>
        <taxon>Viridiplantae</taxon>
        <taxon>Streptophyta</taxon>
        <taxon>Embryophyta</taxon>
        <taxon>Tracheophyta</taxon>
        <taxon>Spermatophyta</taxon>
        <taxon>Magnoliopsida</taxon>
        <taxon>eudicotyledons</taxon>
        <taxon>Gunneridae</taxon>
        <taxon>Pentapetalae</taxon>
        <taxon>Caryophyllales</taxon>
        <taxon>Chenopodiaceae</taxon>
        <taxon>Chenopodioideae</taxon>
        <taxon>Atripliceae</taxon>
        <taxon>Chenopodium</taxon>
    </lineage>
</organism>
<dbReference type="Gramene" id="AUR62034057-RA">
    <property type="protein sequence ID" value="AUR62034057-RA:cds"/>
    <property type="gene ID" value="AUR62034057"/>
</dbReference>
<proteinExistence type="predicted"/>
<dbReference type="Proteomes" id="UP000596660">
    <property type="component" value="Unplaced"/>
</dbReference>
<accession>A0A803MS06</accession>
<evidence type="ECO:0000313" key="1">
    <source>
        <dbReference type="EnsemblPlants" id="AUR62034057-RA:cds"/>
    </source>
</evidence>
<keyword evidence="2" id="KW-1185">Reference proteome</keyword>
<name>A0A803MS06_CHEQI</name>
<sequence>MDINVDPDVEEDDEIDVDRILSTIKYTSNDQEVGFSPSGTKYVLSFKQSLLDGKHIADILVAPSGRGSVELKTAQTSQQPKGRTSCSYNTKAVKKERLKSEHTFLKCGGEYAKLGYCGLIVHQNGMVIDQYVRVCSKLYEKVWEKQFGDHSRRFMLDPLVCVDGERTPFCVGPEELCIWPLRDIHSCGIHMLMAIKRNAQSFITEMEEVSDMAYERAWLLCEDVMSEFNEARAYVQELIKDLCV</sequence>
<reference evidence="1" key="1">
    <citation type="journal article" date="2017" name="Nature">
        <title>The genome of Chenopodium quinoa.</title>
        <authorList>
            <person name="Jarvis D.E."/>
            <person name="Ho Y.S."/>
            <person name="Lightfoot D.J."/>
            <person name="Schmoeckel S.M."/>
            <person name="Li B."/>
            <person name="Borm T.J.A."/>
            <person name="Ohyanagi H."/>
            <person name="Mineta K."/>
            <person name="Michell C.T."/>
            <person name="Saber N."/>
            <person name="Kharbatia N.M."/>
            <person name="Rupper R.R."/>
            <person name="Sharp A.R."/>
            <person name="Dally N."/>
            <person name="Boughton B.A."/>
            <person name="Woo Y.H."/>
            <person name="Gao G."/>
            <person name="Schijlen E.G.W.M."/>
            <person name="Guo X."/>
            <person name="Momin A.A."/>
            <person name="Negrao S."/>
            <person name="Al-Babili S."/>
            <person name="Gehring C."/>
            <person name="Roessner U."/>
            <person name="Jung C."/>
            <person name="Murphy K."/>
            <person name="Arold S.T."/>
            <person name="Gojobori T."/>
            <person name="van der Linden C.G."/>
            <person name="van Loo E.N."/>
            <person name="Jellen E.N."/>
            <person name="Maughan P.J."/>
            <person name="Tester M."/>
        </authorList>
    </citation>
    <scope>NUCLEOTIDE SEQUENCE [LARGE SCALE GENOMIC DNA]</scope>
    <source>
        <strain evidence="1">cv. PI 614886</strain>
    </source>
</reference>
<evidence type="ECO:0000313" key="2">
    <source>
        <dbReference type="Proteomes" id="UP000596660"/>
    </source>
</evidence>
<dbReference type="AlphaFoldDB" id="A0A803MS06"/>
<dbReference type="EnsemblPlants" id="AUR62034057-RA">
    <property type="protein sequence ID" value="AUR62034057-RA:cds"/>
    <property type="gene ID" value="AUR62034057"/>
</dbReference>
<protein>
    <submittedName>
        <fullName evidence="1">Uncharacterized protein</fullName>
    </submittedName>
</protein>